<evidence type="ECO:0000313" key="2">
    <source>
        <dbReference type="EMBL" id="KAJ1125815.1"/>
    </source>
</evidence>
<protein>
    <submittedName>
        <fullName evidence="2">Uncharacterized protein</fullName>
    </submittedName>
</protein>
<comment type="caution">
    <text evidence="2">The sequence shown here is derived from an EMBL/GenBank/DDBJ whole genome shotgun (WGS) entry which is preliminary data.</text>
</comment>
<keyword evidence="3" id="KW-1185">Reference proteome</keyword>
<accession>A0AAV7PFF5</accession>
<dbReference type="AlphaFoldDB" id="A0AAV7PFF5"/>
<sequence length="157" mass="17528">MWLAPADNSTRHPWGTTYEEGEEPGEEKDAAEAAGIPTGPEADTAAWLPGGPQWTIGALIQRAWNPAEYALQQQSLNKWCTTTTSGREDSCQLRSARQRLQRTEVEHTLSHHDFRKRMAMQHAQGDCADKLLAWLLREVHRSAPVMVIRLADGKVAT</sequence>
<feature type="region of interest" description="Disordered" evidence="1">
    <location>
        <begin position="1"/>
        <end position="38"/>
    </location>
</feature>
<reference evidence="2" key="1">
    <citation type="journal article" date="2022" name="bioRxiv">
        <title>Sequencing and chromosome-scale assembly of the giantPleurodeles waltlgenome.</title>
        <authorList>
            <person name="Brown T."/>
            <person name="Elewa A."/>
            <person name="Iarovenko S."/>
            <person name="Subramanian E."/>
            <person name="Araus A.J."/>
            <person name="Petzold A."/>
            <person name="Susuki M."/>
            <person name="Suzuki K.-i.T."/>
            <person name="Hayashi T."/>
            <person name="Toyoda A."/>
            <person name="Oliveira C."/>
            <person name="Osipova E."/>
            <person name="Leigh N.D."/>
            <person name="Simon A."/>
            <person name="Yun M.H."/>
        </authorList>
    </citation>
    <scope>NUCLEOTIDE SEQUENCE</scope>
    <source>
        <strain evidence="2">20211129_DDA</strain>
        <tissue evidence="2">Liver</tissue>
    </source>
</reference>
<name>A0AAV7PFF5_PLEWA</name>
<evidence type="ECO:0000256" key="1">
    <source>
        <dbReference type="SAM" id="MobiDB-lite"/>
    </source>
</evidence>
<evidence type="ECO:0000313" key="3">
    <source>
        <dbReference type="Proteomes" id="UP001066276"/>
    </source>
</evidence>
<dbReference type="Proteomes" id="UP001066276">
    <property type="component" value="Chromosome 7"/>
</dbReference>
<gene>
    <name evidence="2" type="ORF">NDU88_004233</name>
</gene>
<proteinExistence type="predicted"/>
<dbReference type="EMBL" id="JANPWB010000011">
    <property type="protein sequence ID" value="KAJ1125815.1"/>
    <property type="molecule type" value="Genomic_DNA"/>
</dbReference>
<organism evidence="2 3">
    <name type="scientific">Pleurodeles waltl</name>
    <name type="common">Iberian ribbed newt</name>
    <dbReference type="NCBI Taxonomy" id="8319"/>
    <lineage>
        <taxon>Eukaryota</taxon>
        <taxon>Metazoa</taxon>
        <taxon>Chordata</taxon>
        <taxon>Craniata</taxon>
        <taxon>Vertebrata</taxon>
        <taxon>Euteleostomi</taxon>
        <taxon>Amphibia</taxon>
        <taxon>Batrachia</taxon>
        <taxon>Caudata</taxon>
        <taxon>Salamandroidea</taxon>
        <taxon>Salamandridae</taxon>
        <taxon>Pleurodelinae</taxon>
        <taxon>Pleurodeles</taxon>
    </lineage>
</organism>